<name>A0ABW4J7N8_9LACO</name>
<evidence type="ECO:0000313" key="1">
    <source>
        <dbReference type="EMBL" id="MFD1671989.1"/>
    </source>
</evidence>
<reference evidence="2" key="1">
    <citation type="journal article" date="2019" name="Int. J. Syst. Evol. Microbiol.">
        <title>The Global Catalogue of Microorganisms (GCM) 10K type strain sequencing project: providing services to taxonomists for standard genome sequencing and annotation.</title>
        <authorList>
            <consortium name="The Broad Institute Genomics Platform"/>
            <consortium name="The Broad Institute Genome Sequencing Center for Infectious Disease"/>
            <person name="Wu L."/>
            <person name="Ma J."/>
        </authorList>
    </citation>
    <scope>NUCLEOTIDE SEQUENCE [LARGE SCALE GENOMIC DNA]</scope>
    <source>
        <strain evidence="2">CCM 8896</strain>
    </source>
</reference>
<accession>A0ABW4J7N8</accession>
<dbReference type="Proteomes" id="UP001597267">
    <property type="component" value="Unassembled WGS sequence"/>
</dbReference>
<organism evidence="1 2">
    <name type="scientific">Agrilactobacillus yilanensis</name>
    <dbReference type="NCBI Taxonomy" id="2485997"/>
    <lineage>
        <taxon>Bacteria</taxon>
        <taxon>Bacillati</taxon>
        <taxon>Bacillota</taxon>
        <taxon>Bacilli</taxon>
        <taxon>Lactobacillales</taxon>
        <taxon>Lactobacillaceae</taxon>
        <taxon>Agrilactobacillus</taxon>
    </lineage>
</organism>
<proteinExistence type="predicted"/>
<dbReference type="EMBL" id="JBHTOP010000022">
    <property type="protein sequence ID" value="MFD1671989.1"/>
    <property type="molecule type" value="Genomic_DNA"/>
</dbReference>
<evidence type="ECO:0000313" key="2">
    <source>
        <dbReference type="Proteomes" id="UP001597267"/>
    </source>
</evidence>
<keyword evidence="2" id="KW-1185">Reference proteome</keyword>
<protein>
    <submittedName>
        <fullName evidence="1">Uncharacterized protein</fullName>
    </submittedName>
</protein>
<sequence length="49" mass="5506">MAKEIVDAKKGDPKAARSRALMLVWVVKPTPMAKPIKIDKIRSQLSFKL</sequence>
<dbReference type="RefSeq" id="WP_225423683.1">
    <property type="nucleotide sequence ID" value="NZ_JBHTOP010000022.1"/>
</dbReference>
<gene>
    <name evidence="1" type="ORF">ACFQ5M_07775</name>
</gene>
<comment type="caution">
    <text evidence="1">The sequence shown here is derived from an EMBL/GenBank/DDBJ whole genome shotgun (WGS) entry which is preliminary data.</text>
</comment>